<evidence type="ECO:0000256" key="1">
    <source>
        <dbReference type="SAM" id="MobiDB-lite"/>
    </source>
</evidence>
<reference evidence="2 3" key="1">
    <citation type="submission" date="2024-01" db="EMBL/GenBank/DDBJ databases">
        <title>Comparative genomics of Cryptococcus and Kwoniella reveals pathogenesis evolution and contrasting modes of karyotype evolution via chromosome fusion or intercentromeric recombination.</title>
        <authorList>
            <person name="Coelho M.A."/>
            <person name="David-Palma M."/>
            <person name="Shea T."/>
            <person name="Bowers K."/>
            <person name="McGinley-Smith S."/>
            <person name="Mohammad A.W."/>
            <person name="Gnirke A."/>
            <person name="Yurkov A.M."/>
            <person name="Nowrousian M."/>
            <person name="Sun S."/>
            <person name="Cuomo C.A."/>
            <person name="Heitman J."/>
        </authorList>
    </citation>
    <scope>NUCLEOTIDE SEQUENCE [LARGE SCALE GENOMIC DNA]</scope>
    <source>
        <strain evidence="2 3">PYCC6329</strain>
    </source>
</reference>
<feature type="region of interest" description="Disordered" evidence="1">
    <location>
        <begin position="1"/>
        <end position="36"/>
    </location>
</feature>
<keyword evidence="3" id="KW-1185">Reference proteome</keyword>
<dbReference type="KEGG" id="ker:91099189"/>
<dbReference type="EMBL" id="CP144089">
    <property type="protein sequence ID" value="WWD02346.1"/>
    <property type="molecule type" value="Genomic_DNA"/>
</dbReference>
<dbReference type="RefSeq" id="XP_066080313.1">
    <property type="nucleotide sequence ID" value="XM_066224216.1"/>
</dbReference>
<dbReference type="Proteomes" id="UP001358614">
    <property type="component" value="Chromosome 1"/>
</dbReference>
<evidence type="ECO:0000313" key="2">
    <source>
        <dbReference type="EMBL" id="WWD02346.1"/>
    </source>
</evidence>
<accession>A0AAX4K778</accession>
<name>A0AAX4K778_9TREE</name>
<dbReference type="GeneID" id="91099189"/>
<dbReference type="AlphaFoldDB" id="A0AAX4K778"/>
<protein>
    <submittedName>
        <fullName evidence="2">Uncharacterized protein</fullName>
    </submittedName>
</protein>
<organism evidence="2 3">
    <name type="scientific">Kwoniella europaea PYCC6329</name>
    <dbReference type="NCBI Taxonomy" id="1423913"/>
    <lineage>
        <taxon>Eukaryota</taxon>
        <taxon>Fungi</taxon>
        <taxon>Dikarya</taxon>
        <taxon>Basidiomycota</taxon>
        <taxon>Agaricomycotina</taxon>
        <taxon>Tremellomycetes</taxon>
        <taxon>Tremellales</taxon>
        <taxon>Cryptococcaceae</taxon>
        <taxon>Kwoniella</taxon>
    </lineage>
</organism>
<gene>
    <name evidence="2" type="ORF">V865_000385</name>
</gene>
<sequence length="92" mass="10515">MSPTVNATRVMPQDRPRTQKGFIKDASPPSQHGAIKPHTEALHWPRTNKTLFKTTRYELDDVDQSTALDSALQRAWPDLDWKVCRYTGLAHD</sequence>
<proteinExistence type="predicted"/>
<evidence type="ECO:0000313" key="3">
    <source>
        <dbReference type="Proteomes" id="UP001358614"/>
    </source>
</evidence>